<dbReference type="EMBL" id="JAMXQV010000025">
    <property type="protein sequence ID" value="MCR6488411.1"/>
    <property type="molecule type" value="Genomic_DNA"/>
</dbReference>
<dbReference type="RefSeq" id="WP_257924976.1">
    <property type="nucleotide sequence ID" value="NZ_JAMXQV010000025.1"/>
</dbReference>
<dbReference type="AlphaFoldDB" id="A0A9X2SPQ3"/>
<dbReference type="Proteomes" id="UP001144096">
    <property type="component" value="Unassembled WGS sequence"/>
</dbReference>
<evidence type="ECO:0000313" key="1">
    <source>
        <dbReference type="EMBL" id="MCR6488411.1"/>
    </source>
</evidence>
<gene>
    <name evidence="1" type="ORF">M8542_36840</name>
</gene>
<comment type="caution">
    <text evidence="1">The sequence shown here is derived from an EMBL/GenBank/DDBJ whole genome shotgun (WGS) entry which is preliminary data.</text>
</comment>
<accession>A0A9X2SPQ3</accession>
<proteinExistence type="predicted"/>
<organism evidence="1 2">
    <name type="scientific">Amycolatopsis iheyensis</name>
    <dbReference type="NCBI Taxonomy" id="2945988"/>
    <lineage>
        <taxon>Bacteria</taxon>
        <taxon>Bacillati</taxon>
        <taxon>Actinomycetota</taxon>
        <taxon>Actinomycetes</taxon>
        <taxon>Pseudonocardiales</taxon>
        <taxon>Pseudonocardiaceae</taxon>
        <taxon>Amycolatopsis</taxon>
    </lineage>
</organism>
<name>A0A9X2SPQ3_9PSEU</name>
<reference evidence="1" key="1">
    <citation type="submission" date="2022-06" db="EMBL/GenBank/DDBJ databases">
        <title>Amycolatopsis iheyaensis sp. nov., a new species of the genus Amycolatopsis isolated from soil in Iheya island, Japan.</title>
        <authorList>
            <person name="Ngamcharungchit C."/>
            <person name="Kanto H."/>
            <person name="Take A."/>
            <person name="Intra B."/>
            <person name="Matsumoto A."/>
            <person name="Panbangred W."/>
            <person name="Inahashi Y."/>
        </authorList>
    </citation>
    <scope>NUCLEOTIDE SEQUENCE</scope>
    <source>
        <strain evidence="1">OK19-0408</strain>
    </source>
</reference>
<evidence type="ECO:0000313" key="2">
    <source>
        <dbReference type="Proteomes" id="UP001144096"/>
    </source>
</evidence>
<protein>
    <submittedName>
        <fullName evidence="1">Uncharacterized protein</fullName>
    </submittedName>
</protein>
<sequence length="49" mass="5325">MVLLSIPAQPEHTKPFVVTKDGSSVIYERRGDRTTRLSTAEVRAVLAAG</sequence>
<keyword evidence="2" id="KW-1185">Reference proteome</keyword>